<dbReference type="EMBL" id="JH430255">
    <property type="status" value="NOT_ANNOTATED_CDS"/>
    <property type="molecule type" value="Genomic_DNA"/>
</dbReference>
<dbReference type="HOGENOM" id="CLU_1295819_0_0_1"/>
<reference evidence="3" key="1">
    <citation type="submission" date="2011-05" db="EMBL/GenBank/DDBJ databases">
        <authorList>
            <person name="Richards S.R."/>
            <person name="Qu J."/>
            <person name="Jiang H."/>
            <person name="Jhangiani S.N."/>
            <person name="Agravi P."/>
            <person name="Goodspeed R."/>
            <person name="Gross S."/>
            <person name="Mandapat C."/>
            <person name="Jackson L."/>
            <person name="Mathew T."/>
            <person name="Pu L."/>
            <person name="Thornton R."/>
            <person name="Saada N."/>
            <person name="Wilczek-Boney K.B."/>
            <person name="Lee S."/>
            <person name="Kovar C."/>
            <person name="Wu Y."/>
            <person name="Scherer S.E."/>
            <person name="Worley K.C."/>
            <person name="Muzny D.M."/>
            <person name="Gibbs R."/>
        </authorList>
    </citation>
    <scope>NUCLEOTIDE SEQUENCE</scope>
    <source>
        <strain evidence="3">Brora</strain>
    </source>
</reference>
<name>T1IJE4_STRMM</name>
<keyword evidence="3" id="KW-1185">Reference proteome</keyword>
<evidence type="ECO:0000313" key="2">
    <source>
        <dbReference type="EnsemblMetazoa" id="SMAR001007-PA"/>
    </source>
</evidence>
<proteinExistence type="predicted"/>
<accession>T1IJE4</accession>
<reference evidence="2" key="2">
    <citation type="submission" date="2015-02" db="UniProtKB">
        <authorList>
            <consortium name="EnsemblMetazoa"/>
        </authorList>
    </citation>
    <scope>IDENTIFICATION</scope>
</reference>
<dbReference type="Proteomes" id="UP000014500">
    <property type="component" value="Unassembled WGS sequence"/>
</dbReference>
<sequence>MKNFIAVCVFTVAVVYASGPEAEDDKWEVCNSIVDNTLAYFSAYFGESNTYNIVVSPPCSKCKIWNLETFKRTGDVHFEKHLDGYNHKVPMGFDLLHMLCECQKTNQAGVKISGGQVDVTWTEPRFTIEAFTKTERKAPSELKNLKIVSKLKDISTEKCIGDSAWKKDCEAFKKLRKFNGIIEHVILDLFPKKPTGNVNWFSMVRIDEMISINVS</sequence>
<keyword evidence="1" id="KW-0732">Signal</keyword>
<organism evidence="2 3">
    <name type="scientific">Strigamia maritima</name>
    <name type="common">European centipede</name>
    <name type="synonym">Geophilus maritimus</name>
    <dbReference type="NCBI Taxonomy" id="126957"/>
    <lineage>
        <taxon>Eukaryota</taxon>
        <taxon>Metazoa</taxon>
        <taxon>Ecdysozoa</taxon>
        <taxon>Arthropoda</taxon>
        <taxon>Myriapoda</taxon>
        <taxon>Chilopoda</taxon>
        <taxon>Pleurostigmophora</taxon>
        <taxon>Geophilomorpha</taxon>
        <taxon>Linotaeniidae</taxon>
        <taxon>Strigamia</taxon>
    </lineage>
</organism>
<dbReference type="AlphaFoldDB" id="T1IJE4"/>
<evidence type="ECO:0000313" key="3">
    <source>
        <dbReference type="Proteomes" id="UP000014500"/>
    </source>
</evidence>
<protein>
    <submittedName>
        <fullName evidence="2">Uncharacterized protein</fullName>
    </submittedName>
</protein>
<evidence type="ECO:0000256" key="1">
    <source>
        <dbReference type="SAM" id="SignalP"/>
    </source>
</evidence>
<dbReference type="EnsemblMetazoa" id="SMAR001007-RA">
    <property type="protein sequence ID" value="SMAR001007-PA"/>
    <property type="gene ID" value="SMAR001007"/>
</dbReference>
<dbReference type="PhylomeDB" id="T1IJE4"/>
<feature type="chain" id="PRO_5004589739" evidence="1">
    <location>
        <begin position="18"/>
        <end position="215"/>
    </location>
</feature>
<feature type="signal peptide" evidence="1">
    <location>
        <begin position="1"/>
        <end position="17"/>
    </location>
</feature>